<dbReference type="Proteomes" id="UP000663889">
    <property type="component" value="Unassembled WGS sequence"/>
</dbReference>
<dbReference type="EMBL" id="CAJOBE010001726">
    <property type="protein sequence ID" value="CAF3769346.1"/>
    <property type="molecule type" value="Genomic_DNA"/>
</dbReference>
<dbReference type="Proteomes" id="UP000663874">
    <property type="component" value="Unassembled WGS sequence"/>
</dbReference>
<dbReference type="InterPro" id="IPR056126">
    <property type="entry name" value="DUF7709"/>
</dbReference>
<gene>
    <name evidence="3" type="ORF">FNK824_LOCUS13265</name>
    <name evidence="2" type="ORF">SEV965_LOCUS31767</name>
</gene>
<evidence type="ECO:0000313" key="2">
    <source>
        <dbReference type="EMBL" id="CAF1408769.1"/>
    </source>
</evidence>
<organism evidence="3 4">
    <name type="scientific">Rotaria sordida</name>
    <dbReference type="NCBI Taxonomy" id="392033"/>
    <lineage>
        <taxon>Eukaryota</taxon>
        <taxon>Metazoa</taxon>
        <taxon>Spiralia</taxon>
        <taxon>Gnathifera</taxon>
        <taxon>Rotifera</taxon>
        <taxon>Eurotatoria</taxon>
        <taxon>Bdelloidea</taxon>
        <taxon>Philodinida</taxon>
        <taxon>Philodinidae</taxon>
        <taxon>Rotaria</taxon>
    </lineage>
</organism>
<evidence type="ECO:0000313" key="3">
    <source>
        <dbReference type="EMBL" id="CAF3769346.1"/>
    </source>
</evidence>
<evidence type="ECO:0000259" key="1">
    <source>
        <dbReference type="Pfam" id="PF24813"/>
    </source>
</evidence>
<dbReference type="EMBL" id="CAJNOU010003767">
    <property type="protein sequence ID" value="CAF1408769.1"/>
    <property type="molecule type" value="Genomic_DNA"/>
</dbReference>
<dbReference type="Pfam" id="PF24813">
    <property type="entry name" value="DUF7709"/>
    <property type="match status" value="1"/>
</dbReference>
<accession>A0A818ZGW5</accession>
<evidence type="ECO:0000313" key="4">
    <source>
        <dbReference type="Proteomes" id="UP000663874"/>
    </source>
</evidence>
<sequence length="116" mass="13024">MSENNETNDVQSIYCRILNVAEGIELPAVQLKDGSAVQTGTVAAMLKNIERFNNGENKEGDEARHELERCVPVLLRVGLFQLFTPDEWINNNGQQDNPGRRFVGQLAKQYHAEHSS</sequence>
<feature type="domain" description="DUF7709" evidence="1">
    <location>
        <begin position="9"/>
        <end position="110"/>
    </location>
</feature>
<reference evidence="3" key="1">
    <citation type="submission" date="2021-02" db="EMBL/GenBank/DDBJ databases">
        <authorList>
            <person name="Nowell W R."/>
        </authorList>
    </citation>
    <scope>NUCLEOTIDE SEQUENCE</scope>
</reference>
<proteinExistence type="predicted"/>
<comment type="caution">
    <text evidence="3">The sequence shown here is derived from an EMBL/GenBank/DDBJ whole genome shotgun (WGS) entry which is preliminary data.</text>
</comment>
<protein>
    <recommendedName>
        <fullName evidence="1">DUF7709 domain-containing protein</fullName>
    </recommendedName>
</protein>
<dbReference type="AlphaFoldDB" id="A0A818ZGW5"/>
<name>A0A818ZGW5_9BILA</name>